<evidence type="ECO:0000256" key="7">
    <source>
        <dbReference type="ARBA" id="ARBA00022989"/>
    </source>
</evidence>
<dbReference type="GO" id="GO:0004888">
    <property type="term" value="F:transmembrane signaling receptor activity"/>
    <property type="evidence" value="ECO:0007669"/>
    <property type="project" value="InterPro"/>
</dbReference>
<evidence type="ECO:0000256" key="19">
    <source>
        <dbReference type="SAM" id="MobiDB-lite"/>
    </source>
</evidence>
<keyword evidence="4" id="KW-1003">Cell membrane</keyword>
<evidence type="ECO:0000256" key="9">
    <source>
        <dbReference type="ARBA" id="ARBA00023065"/>
    </source>
</evidence>
<dbReference type="PRINTS" id="PR00254">
    <property type="entry name" value="NICOTINICR"/>
</dbReference>
<evidence type="ECO:0000256" key="18">
    <source>
        <dbReference type="RuleBase" id="RU000687"/>
    </source>
</evidence>
<dbReference type="InterPro" id="IPR036719">
    <property type="entry name" value="Neuro-gated_channel_TM_sf"/>
</dbReference>
<evidence type="ECO:0000256" key="16">
    <source>
        <dbReference type="ARBA" id="ARBA00023303"/>
    </source>
</evidence>
<dbReference type="CDD" id="cd19064">
    <property type="entry name" value="LGIC_TM_nAChR"/>
    <property type="match status" value="1"/>
</dbReference>
<feature type="transmembrane region" description="Helical" evidence="18">
    <location>
        <begin position="491"/>
        <end position="511"/>
    </location>
</feature>
<dbReference type="FunFam" id="1.20.58.390:FF:000012">
    <property type="entry name" value="Acetylcholine receptor subunit alpha-like"/>
    <property type="match status" value="1"/>
</dbReference>
<dbReference type="InterPro" id="IPR006202">
    <property type="entry name" value="Neur_chan_lig-bd"/>
</dbReference>
<keyword evidence="10 18" id="KW-0472">Membrane</keyword>
<dbReference type="FunFam" id="1.20.58.390:FF:000022">
    <property type="entry name" value="Nicotinic acetylcholine receptor subunit alpha4"/>
    <property type="match status" value="1"/>
</dbReference>
<dbReference type="CDD" id="cd19031">
    <property type="entry name" value="LGIC_ECD_nAChR_proto_alpha-like"/>
    <property type="match status" value="1"/>
</dbReference>
<dbReference type="FunFam" id="2.70.170.10:FF:000013">
    <property type="entry name" value="Acetylcholine receptor subunit alpha"/>
    <property type="match status" value="1"/>
</dbReference>
<organism evidence="22">
    <name type="scientific">Cupiennius salei</name>
    <name type="common">American wandering spider</name>
    <dbReference type="NCBI Taxonomy" id="6928"/>
    <lineage>
        <taxon>Eukaryota</taxon>
        <taxon>Metazoa</taxon>
        <taxon>Ecdysozoa</taxon>
        <taxon>Arthropoda</taxon>
        <taxon>Chelicerata</taxon>
        <taxon>Arachnida</taxon>
        <taxon>Araneae</taxon>
        <taxon>Araneomorphae</taxon>
        <taxon>Entelegynae</taxon>
        <taxon>Lycosoidea</taxon>
        <taxon>Ctenidae</taxon>
        <taxon>Cupiennius</taxon>
    </lineage>
</organism>
<dbReference type="SUPFAM" id="SSF63712">
    <property type="entry name" value="Nicotinic receptor ligand binding domain-like"/>
    <property type="match status" value="1"/>
</dbReference>
<dbReference type="EMBL" id="KT183362">
    <property type="protein sequence ID" value="ALE66017.1"/>
    <property type="molecule type" value="mRNA"/>
</dbReference>
<evidence type="ECO:0000256" key="6">
    <source>
        <dbReference type="ARBA" id="ARBA00022729"/>
    </source>
</evidence>
<keyword evidence="3 18" id="KW-0813">Transport</keyword>
<dbReference type="SUPFAM" id="SSF90112">
    <property type="entry name" value="Neurotransmitter-gated ion-channel transmembrane pore"/>
    <property type="match status" value="1"/>
</dbReference>
<dbReference type="NCBIfam" id="TIGR00860">
    <property type="entry name" value="LIC"/>
    <property type="match status" value="1"/>
</dbReference>
<dbReference type="PRINTS" id="PR00252">
    <property type="entry name" value="NRIONCHANNEL"/>
</dbReference>
<dbReference type="InterPro" id="IPR018000">
    <property type="entry name" value="Neurotransmitter_ion_chnl_CS"/>
</dbReference>
<keyword evidence="11" id="KW-1015">Disulfide bond</keyword>
<protein>
    <submittedName>
        <fullName evidence="22">Nicotinic acetylcholine receptor alpha subunit</fullName>
    </submittedName>
</protein>
<evidence type="ECO:0000256" key="14">
    <source>
        <dbReference type="ARBA" id="ARBA00023257"/>
    </source>
</evidence>
<dbReference type="InterPro" id="IPR036734">
    <property type="entry name" value="Neur_chan_lig-bd_sf"/>
</dbReference>
<dbReference type="InterPro" id="IPR006201">
    <property type="entry name" value="Neur_channel"/>
</dbReference>
<proteinExistence type="evidence at transcript level"/>
<feature type="transmembrane region" description="Helical" evidence="18">
    <location>
        <begin position="312"/>
        <end position="333"/>
    </location>
</feature>
<keyword evidence="8" id="KW-0770">Synapse</keyword>
<keyword evidence="13" id="KW-0325">Glycoprotein</keyword>
<reference evidence="22" key="1">
    <citation type="journal article" date="2015" name="PLoS ONE">
        <title>Transcriptome Analysis of the Central and Peripheral Nervous Systems of the Spider Cupiennius salei Reveals Multiple Putative Cys-Loop Ligand Gated Ion Channel Subunits and an Acetylcholine Binding Protein.</title>
        <authorList>
            <person name="Torkkeli P.H."/>
            <person name="Liu H."/>
            <person name="French A.S."/>
        </authorList>
    </citation>
    <scope>NUCLEOTIDE SEQUENCE</scope>
    <source>
        <strain evidence="22">CSH_0466</strain>
    </source>
</reference>
<accession>A0A0M4PJ06</accession>
<keyword evidence="5 18" id="KW-0812">Transmembrane</keyword>
<dbReference type="Gene3D" id="2.70.170.10">
    <property type="entry name" value="Neurotransmitter-gated ion-channel ligand-binding domain"/>
    <property type="match status" value="1"/>
</dbReference>
<dbReference type="Gene3D" id="1.20.58.390">
    <property type="entry name" value="Neurotransmitter-gated ion-channel transmembrane domain"/>
    <property type="match status" value="2"/>
</dbReference>
<evidence type="ECO:0000256" key="12">
    <source>
        <dbReference type="ARBA" id="ARBA00023170"/>
    </source>
</evidence>
<dbReference type="Pfam" id="PF02932">
    <property type="entry name" value="Neur_chan_memb"/>
    <property type="match status" value="1"/>
</dbReference>
<evidence type="ECO:0000256" key="17">
    <source>
        <dbReference type="ARBA" id="ARBA00034104"/>
    </source>
</evidence>
<evidence type="ECO:0000256" key="13">
    <source>
        <dbReference type="ARBA" id="ARBA00023180"/>
    </source>
</evidence>
<comment type="similarity">
    <text evidence="2">Belongs to the ligand-gated ion channel (TC 1.A.9) family. Acetylcholine receptor (TC 1.A.9.1) subfamily.</text>
</comment>
<keyword evidence="16 18" id="KW-0407">Ion channel</keyword>
<keyword evidence="14" id="KW-0628">Postsynaptic cell membrane</keyword>
<dbReference type="GO" id="GO:0022848">
    <property type="term" value="F:acetylcholine-gated monoatomic cation-selective channel activity"/>
    <property type="evidence" value="ECO:0007669"/>
    <property type="project" value="InterPro"/>
</dbReference>
<evidence type="ECO:0000256" key="11">
    <source>
        <dbReference type="ARBA" id="ARBA00023157"/>
    </source>
</evidence>
<feature type="transmembrane region" description="Helical" evidence="18">
    <location>
        <begin position="282"/>
        <end position="300"/>
    </location>
</feature>
<sequence>MHRRKHYGGCRLFRMYWIFALITSTDGNPDARRLYDDLISRYNKLVRPVMNVTDPLTVHIKLKLSQLIEVNLKNQIMTTNLWVEQYWHDYKLTWEPREYGGVDMLHVPSDHIWRPDIVLYNNADGNFEVTLETKAQLNNRGMIQWKPPAIYKSSCEIDVEFFPFDVQTCLMKFGSWTYDGFKVDLRHKDEVKGTNLVEVGIDLTEFYLSVEWDILEVPAVRHEKYYTCCEEPYVDITFNISMRRKTLFYTVNLIIPCMGISFLTVLVFYLPSDSGEKVTLSISILLSLTVFFLLLAEIIPPTSLVVPLLGKYLLFTMILVTLSICVTVVVLNVHFRTSSTHKMAPWVKRVFLQVLPRLLLMRRPLYSADPRKFMTRPCNGEGQTVPRRTSYEVEFGEQAPQSSQYGACRIHGYTGKGASDVPTTDDDGSSSSVHNAEASPPPGLTMRLHFCPEFQRAMESVHFIADHTRRYEEHISVKEDWKYVAMVLDRLFLWIFTVAVLVGTCGIILHAPTLYDTREPIDVKWSEVAMATLHHHRRS</sequence>
<keyword evidence="7 18" id="KW-1133">Transmembrane helix</keyword>
<feature type="chain" id="PRO_5022249694" evidence="18">
    <location>
        <begin position="28"/>
        <end position="539"/>
    </location>
</feature>
<evidence type="ECO:0000256" key="15">
    <source>
        <dbReference type="ARBA" id="ARBA00023286"/>
    </source>
</evidence>
<evidence type="ECO:0000259" key="21">
    <source>
        <dbReference type="Pfam" id="PF02932"/>
    </source>
</evidence>
<evidence type="ECO:0000256" key="4">
    <source>
        <dbReference type="ARBA" id="ARBA00022475"/>
    </source>
</evidence>
<evidence type="ECO:0000256" key="10">
    <source>
        <dbReference type="ARBA" id="ARBA00023136"/>
    </source>
</evidence>
<evidence type="ECO:0000256" key="2">
    <source>
        <dbReference type="ARBA" id="ARBA00009237"/>
    </source>
</evidence>
<dbReference type="InterPro" id="IPR006029">
    <property type="entry name" value="Neurotrans-gated_channel_TM"/>
</dbReference>
<keyword evidence="12 22" id="KW-0675">Receptor</keyword>
<evidence type="ECO:0000256" key="3">
    <source>
        <dbReference type="ARBA" id="ARBA00022448"/>
    </source>
</evidence>
<dbReference type="PROSITE" id="PS00236">
    <property type="entry name" value="NEUROTR_ION_CHANNEL"/>
    <property type="match status" value="1"/>
</dbReference>
<evidence type="ECO:0000259" key="20">
    <source>
        <dbReference type="Pfam" id="PF02931"/>
    </source>
</evidence>
<keyword evidence="9 18" id="KW-0406">Ion transport</keyword>
<comment type="subcellular location">
    <subcellularLocation>
        <location evidence="17">Postsynaptic cell membrane</location>
        <topology evidence="17">Multi-pass membrane protein</topology>
    </subcellularLocation>
</comment>
<dbReference type="InterPro" id="IPR038050">
    <property type="entry name" value="Neuro_actylchol_rec"/>
</dbReference>
<dbReference type="PANTHER" id="PTHR18945">
    <property type="entry name" value="NEUROTRANSMITTER GATED ION CHANNEL"/>
    <property type="match status" value="1"/>
</dbReference>
<evidence type="ECO:0000256" key="5">
    <source>
        <dbReference type="ARBA" id="ARBA00022692"/>
    </source>
</evidence>
<name>A0A0M4PJ06_CUPSA</name>
<dbReference type="GO" id="GO:0045211">
    <property type="term" value="C:postsynaptic membrane"/>
    <property type="evidence" value="ECO:0007669"/>
    <property type="project" value="UniProtKB-SubCell"/>
</dbReference>
<keyword evidence="6 18" id="KW-0732">Signal</keyword>
<evidence type="ECO:0000256" key="1">
    <source>
        <dbReference type="ARBA" id="ARBA00003328"/>
    </source>
</evidence>
<dbReference type="AlphaFoldDB" id="A0A0M4PJ06"/>
<feature type="transmembrane region" description="Helical" evidence="18">
    <location>
        <begin position="247"/>
        <end position="270"/>
    </location>
</feature>
<keyword evidence="15" id="KW-1071">Ligand-gated ion channel</keyword>
<dbReference type="GO" id="GO:0007271">
    <property type="term" value="P:synaptic transmission, cholinergic"/>
    <property type="evidence" value="ECO:0007669"/>
    <property type="project" value="UniProtKB-ARBA"/>
</dbReference>
<dbReference type="Pfam" id="PF02931">
    <property type="entry name" value="Neur_chan_LBD"/>
    <property type="match status" value="1"/>
</dbReference>
<feature type="domain" description="Neurotransmitter-gated ion-channel ligand-binding" evidence="20">
    <location>
        <begin position="32"/>
        <end position="246"/>
    </location>
</feature>
<comment type="function">
    <text evidence="1">After binding acetylcholine, the AChR responds by an extensive change in conformation that affects all subunits and leads to opening of an ion-conducting channel across the plasma membrane.</text>
</comment>
<evidence type="ECO:0000256" key="8">
    <source>
        <dbReference type="ARBA" id="ARBA00023018"/>
    </source>
</evidence>
<dbReference type="InterPro" id="IPR002394">
    <property type="entry name" value="Nicotinic_acetylcholine_rcpt"/>
</dbReference>
<feature type="signal peptide" evidence="18">
    <location>
        <begin position="1"/>
        <end position="27"/>
    </location>
</feature>
<feature type="region of interest" description="Disordered" evidence="19">
    <location>
        <begin position="418"/>
        <end position="441"/>
    </location>
</feature>
<feature type="domain" description="Neurotransmitter-gated ion-channel transmembrane" evidence="21">
    <location>
        <begin position="253"/>
        <end position="507"/>
    </location>
</feature>
<evidence type="ECO:0000313" key="22">
    <source>
        <dbReference type="EMBL" id="ALE66017.1"/>
    </source>
</evidence>